<comment type="caution">
    <text evidence="2">The sequence shown here is derived from an EMBL/GenBank/DDBJ whole genome shotgun (WGS) entry which is preliminary data.</text>
</comment>
<organism evidence="2 3">
    <name type="scientific">Streptomyces coffeae</name>
    <dbReference type="NCBI Taxonomy" id="621382"/>
    <lineage>
        <taxon>Bacteria</taxon>
        <taxon>Bacillati</taxon>
        <taxon>Actinomycetota</taxon>
        <taxon>Actinomycetes</taxon>
        <taxon>Kitasatosporales</taxon>
        <taxon>Streptomycetaceae</taxon>
        <taxon>Streptomyces</taxon>
    </lineage>
</organism>
<protein>
    <recommendedName>
        <fullName evidence="4">Secreted protein</fullName>
    </recommendedName>
</protein>
<proteinExistence type="predicted"/>
<dbReference type="Proteomes" id="UP000634229">
    <property type="component" value="Unassembled WGS sequence"/>
</dbReference>
<evidence type="ECO:0008006" key="4">
    <source>
        <dbReference type="Google" id="ProtNLM"/>
    </source>
</evidence>
<dbReference type="EMBL" id="JAERRF010000001">
    <property type="protein sequence ID" value="MBL1095545.1"/>
    <property type="molecule type" value="Genomic_DNA"/>
</dbReference>
<name>A0ABS1N6L9_9ACTN</name>
<accession>A0ABS1N6L9</accession>
<gene>
    <name evidence="2" type="ORF">JK363_02405</name>
</gene>
<reference evidence="2 3" key="1">
    <citation type="submission" date="2021-01" db="EMBL/GenBank/DDBJ databases">
        <title>WGS of actinomycetes isolated from Thailand.</title>
        <authorList>
            <person name="Thawai C."/>
        </authorList>
    </citation>
    <scope>NUCLEOTIDE SEQUENCE [LARGE SCALE GENOMIC DNA]</scope>
    <source>
        <strain evidence="2 3">CA1R205</strain>
    </source>
</reference>
<sequence>MNMAHAIAWIFEALLRLWLPSSGRHRAADTADGRPAVQHQNTPTMRTAQVPDVPAWPMVAECVNGSTVQFRPISGPPDGHGADMVRPHVVAHEQRQKSRPRVELLCAPHGMVVIR</sequence>
<keyword evidence="3" id="KW-1185">Reference proteome</keyword>
<evidence type="ECO:0000313" key="2">
    <source>
        <dbReference type="EMBL" id="MBL1095545.1"/>
    </source>
</evidence>
<evidence type="ECO:0000313" key="3">
    <source>
        <dbReference type="Proteomes" id="UP000634229"/>
    </source>
</evidence>
<evidence type="ECO:0000256" key="1">
    <source>
        <dbReference type="SAM" id="MobiDB-lite"/>
    </source>
</evidence>
<feature type="region of interest" description="Disordered" evidence="1">
    <location>
        <begin position="25"/>
        <end position="44"/>
    </location>
</feature>
<dbReference type="RefSeq" id="WP_201870806.1">
    <property type="nucleotide sequence ID" value="NZ_JAERRF010000001.1"/>
</dbReference>